<dbReference type="RefSeq" id="WP_189963199.1">
    <property type="nucleotide sequence ID" value="NZ_BMUA01000008.1"/>
</dbReference>
<dbReference type="InterPro" id="IPR008792">
    <property type="entry name" value="PQQD"/>
</dbReference>
<evidence type="ECO:0000256" key="3">
    <source>
        <dbReference type="ARBA" id="ARBA00022905"/>
    </source>
</evidence>
<comment type="subunit">
    <text evidence="2">Monomer. Interacts with PqqE.</text>
</comment>
<feature type="region of interest" description="Disordered" evidence="4">
    <location>
        <begin position="1"/>
        <end position="22"/>
    </location>
</feature>
<gene>
    <name evidence="5" type="ORF">Sviol_61490</name>
</gene>
<dbReference type="Proteomes" id="UP001050808">
    <property type="component" value="Unassembled WGS sequence"/>
</dbReference>
<protein>
    <recommendedName>
        <fullName evidence="7">Pyrroloquinoline quinone biosynthesis peptide chaperone PqqD</fullName>
    </recommendedName>
</protein>
<accession>A0ABQ3QWT4</accession>
<dbReference type="InterPro" id="IPR041881">
    <property type="entry name" value="PqqD_sf"/>
</dbReference>
<reference evidence="5" key="1">
    <citation type="submission" date="2024-05" db="EMBL/GenBank/DDBJ databases">
        <title>Whole genome shotgun sequence of Streptomyces violascens NBRC 12920.</title>
        <authorList>
            <person name="Komaki H."/>
            <person name="Tamura T."/>
        </authorList>
    </citation>
    <scope>NUCLEOTIDE SEQUENCE</scope>
    <source>
        <strain evidence="5">NBRC 12920</strain>
    </source>
</reference>
<evidence type="ECO:0000256" key="1">
    <source>
        <dbReference type="ARBA" id="ARBA00004886"/>
    </source>
</evidence>
<dbReference type="Pfam" id="PF05402">
    <property type="entry name" value="PqqD"/>
    <property type="match status" value="1"/>
</dbReference>
<dbReference type="NCBIfam" id="TIGR03859">
    <property type="entry name" value="PQQ_PqqD"/>
    <property type="match status" value="1"/>
</dbReference>
<proteinExistence type="predicted"/>
<keyword evidence="6" id="KW-1185">Reference proteome</keyword>
<sequence>MTLTHTPGSHPPAASVPDPDPSWRPALARHVLLRHDRVRGADLLVLPERVVVLHGPAGSIVRLCDGARDVRGIVEELAARHPKAPVAVEVPLFLGRLREEGWLR</sequence>
<dbReference type="Gene3D" id="1.10.10.1150">
    <property type="entry name" value="Coenzyme PQQ synthesis protein D (PqqD)"/>
    <property type="match status" value="1"/>
</dbReference>
<organism evidence="5 6">
    <name type="scientific">Streptomyces violascens</name>
    <dbReference type="NCBI Taxonomy" id="67381"/>
    <lineage>
        <taxon>Bacteria</taxon>
        <taxon>Bacillati</taxon>
        <taxon>Actinomycetota</taxon>
        <taxon>Actinomycetes</taxon>
        <taxon>Kitasatosporales</taxon>
        <taxon>Streptomycetaceae</taxon>
        <taxon>Streptomyces</taxon>
    </lineage>
</organism>
<evidence type="ECO:0000313" key="5">
    <source>
        <dbReference type="EMBL" id="GHI41741.1"/>
    </source>
</evidence>
<name>A0ABQ3QWT4_9ACTN</name>
<comment type="pathway">
    <text evidence="1">Cofactor biosynthesis; pyrroloquinoline quinone biosynthesis.</text>
</comment>
<evidence type="ECO:0000313" key="6">
    <source>
        <dbReference type="Proteomes" id="UP001050808"/>
    </source>
</evidence>
<evidence type="ECO:0000256" key="2">
    <source>
        <dbReference type="ARBA" id="ARBA00011741"/>
    </source>
</evidence>
<dbReference type="InterPro" id="IPR022479">
    <property type="entry name" value="PqqD_bac"/>
</dbReference>
<dbReference type="EMBL" id="BNDY01000017">
    <property type="protein sequence ID" value="GHI41741.1"/>
    <property type="molecule type" value="Genomic_DNA"/>
</dbReference>
<evidence type="ECO:0008006" key="7">
    <source>
        <dbReference type="Google" id="ProtNLM"/>
    </source>
</evidence>
<comment type="caution">
    <text evidence="5">The sequence shown here is derived from an EMBL/GenBank/DDBJ whole genome shotgun (WGS) entry which is preliminary data.</text>
</comment>
<keyword evidence="3" id="KW-0884">PQQ biosynthesis</keyword>
<evidence type="ECO:0000256" key="4">
    <source>
        <dbReference type="SAM" id="MobiDB-lite"/>
    </source>
</evidence>